<organism evidence="1 2">
    <name type="scientific">Mycolicibacterium celeriflavum</name>
    <name type="common">Mycobacterium celeriflavum</name>
    <dbReference type="NCBI Taxonomy" id="1249101"/>
    <lineage>
        <taxon>Bacteria</taxon>
        <taxon>Bacillati</taxon>
        <taxon>Actinomycetota</taxon>
        <taxon>Actinomycetes</taxon>
        <taxon>Mycobacteriales</taxon>
        <taxon>Mycobacteriaceae</taxon>
        <taxon>Mycolicibacterium</taxon>
    </lineage>
</organism>
<dbReference type="EMBL" id="AP022591">
    <property type="protein sequence ID" value="BBY42854.1"/>
    <property type="molecule type" value="Genomic_DNA"/>
</dbReference>
<keyword evidence="2" id="KW-1185">Reference proteome</keyword>
<evidence type="ECO:0000313" key="1">
    <source>
        <dbReference type="EMBL" id="BBY42854.1"/>
    </source>
</evidence>
<sequence>MTALQDWLSYRPLAPRTLKALICDTFRGQPDEEAARPAEPALLRPGLERC</sequence>
<protein>
    <submittedName>
        <fullName evidence="1">Uncharacterized protein</fullName>
    </submittedName>
</protein>
<dbReference type="KEGG" id="mcee:MCEL_11490"/>
<proteinExistence type="predicted"/>
<dbReference type="Proteomes" id="UP000466431">
    <property type="component" value="Chromosome"/>
</dbReference>
<accession>A0A7I7RE59</accession>
<dbReference type="RefSeq" id="WP_165757339.1">
    <property type="nucleotide sequence ID" value="NZ_AP022591.1"/>
</dbReference>
<dbReference type="AlphaFoldDB" id="A0A7I7RE59"/>
<gene>
    <name evidence="1" type="ORF">MCEL_11490</name>
</gene>
<reference evidence="1 2" key="1">
    <citation type="journal article" date="2019" name="Emerg. Microbes Infect.">
        <title>Comprehensive subspecies identification of 175 nontuberculous mycobacteria species based on 7547 genomic profiles.</title>
        <authorList>
            <person name="Matsumoto Y."/>
            <person name="Kinjo T."/>
            <person name="Motooka D."/>
            <person name="Nabeya D."/>
            <person name="Jung N."/>
            <person name="Uechi K."/>
            <person name="Horii T."/>
            <person name="Iida T."/>
            <person name="Fujita J."/>
            <person name="Nakamura S."/>
        </authorList>
    </citation>
    <scope>NUCLEOTIDE SEQUENCE [LARGE SCALE GENOMIC DNA]</scope>
    <source>
        <strain evidence="1 2">JCM 18439</strain>
    </source>
</reference>
<name>A0A7I7RE59_MYCCF</name>
<evidence type="ECO:0000313" key="2">
    <source>
        <dbReference type="Proteomes" id="UP000466431"/>
    </source>
</evidence>